<comment type="function">
    <text evidence="11 12">Catalyzes the reversible conversion of 2-phosphoglycerate (2-PG) into phosphoenolpyruvate (PEP). It is essential for the degradation of carbohydrates via glycolysis.</text>
</comment>
<feature type="domain" description="Enolase C-terminal TIM barrel" evidence="16">
    <location>
        <begin position="139"/>
        <end position="426"/>
    </location>
</feature>
<dbReference type="GO" id="GO:0000287">
    <property type="term" value="F:magnesium ion binding"/>
    <property type="evidence" value="ECO:0007669"/>
    <property type="project" value="UniProtKB-UniRule"/>
</dbReference>
<dbReference type="NCBIfam" id="TIGR01060">
    <property type="entry name" value="eno"/>
    <property type="match status" value="1"/>
</dbReference>
<comment type="similarity">
    <text evidence="2 12">Belongs to the enolase family.</text>
</comment>
<comment type="cofactor">
    <cofactor evidence="12">
        <name>Mg(2+)</name>
        <dbReference type="ChEBI" id="CHEBI:18420"/>
    </cofactor>
    <text evidence="12">Binds a second Mg(2+) ion via substrate during catalysis.</text>
</comment>
<keyword evidence="9 12" id="KW-0324">Glycolysis</keyword>
<evidence type="ECO:0000256" key="12">
    <source>
        <dbReference type="HAMAP-Rule" id="MF_00318"/>
    </source>
</evidence>
<dbReference type="InterPro" id="IPR036849">
    <property type="entry name" value="Enolase-like_C_sf"/>
</dbReference>
<feature type="binding site" evidence="12">
    <location>
        <position position="393"/>
    </location>
    <ligand>
        <name>(2R)-2-phosphoglycerate</name>
        <dbReference type="ChEBI" id="CHEBI:58289"/>
    </ligand>
</feature>
<comment type="pathway">
    <text evidence="1 12">Carbohydrate degradation; glycolysis; pyruvate from D-glyceraldehyde 3-phosphate: step 4/5.</text>
</comment>
<dbReference type="EC" id="4.2.1.11" evidence="3 12"/>
<reference evidence="19" key="1">
    <citation type="submission" date="2016-12" db="EMBL/GenBank/DDBJ databases">
        <authorList>
            <person name="Varghese N."/>
            <person name="Submissions S."/>
        </authorList>
    </citation>
    <scope>NUCLEOTIDE SEQUENCE [LARGE SCALE GENOMIC DNA]</scope>
    <source>
        <strain evidence="19">DSM 25035</strain>
    </source>
</reference>
<dbReference type="GO" id="GO:0005576">
    <property type="term" value="C:extracellular region"/>
    <property type="evidence" value="ECO:0007669"/>
    <property type="project" value="UniProtKB-SubCell"/>
</dbReference>
<dbReference type="SFLD" id="SFLDG00178">
    <property type="entry name" value="enolase"/>
    <property type="match status" value="1"/>
</dbReference>
<dbReference type="InterPro" id="IPR020810">
    <property type="entry name" value="Enolase_C"/>
</dbReference>
<dbReference type="Gene3D" id="3.30.390.10">
    <property type="entry name" value="Enolase-like, N-terminal domain"/>
    <property type="match status" value="1"/>
</dbReference>
<dbReference type="STRING" id="1073327.SAMN04488108_3186"/>
<dbReference type="InterPro" id="IPR029017">
    <property type="entry name" value="Enolase-like_N"/>
</dbReference>
<keyword evidence="8 12" id="KW-0460">Magnesium</keyword>
<feature type="active site" description="Proton acceptor" evidence="12 13">
    <location>
        <position position="342"/>
    </location>
</feature>
<keyword evidence="5 12" id="KW-0963">Cytoplasm</keyword>
<feature type="domain" description="Enolase N-terminal" evidence="17">
    <location>
        <begin position="4"/>
        <end position="134"/>
    </location>
</feature>
<evidence type="ECO:0000259" key="17">
    <source>
        <dbReference type="SMART" id="SM01193"/>
    </source>
</evidence>
<dbReference type="PANTHER" id="PTHR11902:SF1">
    <property type="entry name" value="ENOLASE"/>
    <property type="match status" value="1"/>
</dbReference>
<feature type="binding site" evidence="14">
    <location>
        <position position="393"/>
    </location>
    <ligand>
        <name>substrate</name>
    </ligand>
</feature>
<dbReference type="InterPro" id="IPR000941">
    <property type="entry name" value="Enolase"/>
</dbReference>
<evidence type="ECO:0000313" key="18">
    <source>
        <dbReference type="EMBL" id="SHO64016.1"/>
    </source>
</evidence>
<feature type="binding site" evidence="12 15">
    <location>
        <position position="243"/>
    </location>
    <ligand>
        <name>Mg(2+)</name>
        <dbReference type="ChEBI" id="CHEBI:18420"/>
    </ligand>
</feature>
<accession>A0A1M7ZH71</accession>
<proteinExistence type="inferred from homology"/>
<gene>
    <name evidence="12" type="primary">eno</name>
    <name evidence="18" type="ORF">SAMN04488108_3186</name>
</gene>
<feature type="active site" description="Proton donor" evidence="12 13">
    <location>
        <position position="205"/>
    </location>
</feature>
<comment type="cofactor">
    <cofactor evidence="15">
        <name>Mg(2+)</name>
        <dbReference type="ChEBI" id="CHEBI:18420"/>
    </cofactor>
    <text evidence="15">Mg(2+) is required for catalysis and for stabilizing the dimer.</text>
</comment>
<organism evidence="18 19">
    <name type="scientific">Algoriphagus zhangzhouensis</name>
    <dbReference type="NCBI Taxonomy" id="1073327"/>
    <lineage>
        <taxon>Bacteria</taxon>
        <taxon>Pseudomonadati</taxon>
        <taxon>Bacteroidota</taxon>
        <taxon>Cytophagia</taxon>
        <taxon>Cytophagales</taxon>
        <taxon>Cyclobacteriaceae</taxon>
        <taxon>Algoriphagus</taxon>
    </lineage>
</organism>
<dbReference type="InterPro" id="IPR020811">
    <property type="entry name" value="Enolase_N"/>
</dbReference>
<evidence type="ECO:0000313" key="19">
    <source>
        <dbReference type="Proteomes" id="UP000184609"/>
    </source>
</evidence>
<dbReference type="Gene3D" id="3.20.20.120">
    <property type="entry name" value="Enolase-like C-terminal domain"/>
    <property type="match status" value="1"/>
</dbReference>
<dbReference type="EMBL" id="FRXN01000004">
    <property type="protein sequence ID" value="SHO64016.1"/>
    <property type="molecule type" value="Genomic_DNA"/>
</dbReference>
<feature type="binding site" evidence="14">
    <location>
        <begin position="369"/>
        <end position="372"/>
    </location>
    <ligand>
        <name>substrate</name>
    </ligand>
</feature>
<feature type="binding site" evidence="12">
    <location>
        <position position="371"/>
    </location>
    <ligand>
        <name>(2R)-2-phosphoglycerate</name>
        <dbReference type="ChEBI" id="CHEBI:58289"/>
    </ligand>
</feature>
<feature type="binding site" evidence="14">
    <location>
        <position position="155"/>
    </location>
    <ligand>
        <name>substrate</name>
    </ligand>
</feature>
<name>A0A1M7ZH71_9BACT</name>
<dbReference type="SFLD" id="SFLDF00002">
    <property type="entry name" value="enolase"/>
    <property type="match status" value="1"/>
</dbReference>
<dbReference type="SUPFAM" id="SSF54826">
    <property type="entry name" value="Enolase N-terminal domain-like"/>
    <property type="match status" value="1"/>
</dbReference>
<dbReference type="GO" id="GO:0009986">
    <property type="term" value="C:cell surface"/>
    <property type="evidence" value="ECO:0007669"/>
    <property type="project" value="UniProtKB-SubCell"/>
</dbReference>
<dbReference type="Pfam" id="PF03952">
    <property type="entry name" value="Enolase_N"/>
    <property type="match status" value="1"/>
</dbReference>
<feature type="binding site" evidence="12">
    <location>
        <position position="342"/>
    </location>
    <ligand>
        <name>(2R)-2-phosphoglycerate</name>
        <dbReference type="ChEBI" id="CHEBI:58289"/>
    </ligand>
</feature>
<evidence type="ECO:0000256" key="11">
    <source>
        <dbReference type="ARBA" id="ARBA00045763"/>
    </source>
</evidence>
<evidence type="ECO:0000256" key="13">
    <source>
        <dbReference type="PIRSR" id="PIRSR001400-1"/>
    </source>
</evidence>
<dbReference type="OrthoDB" id="9804716at2"/>
<feature type="binding site" evidence="12 15">
    <location>
        <position position="290"/>
    </location>
    <ligand>
        <name>Mg(2+)</name>
        <dbReference type="ChEBI" id="CHEBI:18420"/>
    </ligand>
</feature>
<comment type="catalytic activity">
    <reaction evidence="12">
        <text>(2R)-2-phosphoglycerate = phosphoenolpyruvate + H2O</text>
        <dbReference type="Rhea" id="RHEA:10164"/>
        <dbReference type="ChEBI" id="CHEBI:15377"/>
        <dbReference type="ChEBI" id="CHEBI:58289"/>
        <dbReference type="ChEBI" id="CHEBI:58702"/>
        <dbReference type="EC" id="4.2.1.11"/>
    </reaction>
</comment>
<dbReference type="PIRSF" id="PIRSF001400">
    <property type="entry name" value="Enolase"/>
    <property type="match status" value="1"/>
</dbReference>
<evidence type="ECO:0000256" key="3">
    <source>
        <dbReference type="ARBA" id="ARBA00012058"/>
    </source>
</evidence>
<dbReference type="PANTHER" id="PTHR11902">
    <property type="entry name" value="ENOLASE"/>
    <property type="match status" value="1"/>
</dbReference>
<dbReference type="HAMAP" id="MF_00318">
    <property type="entry name" value="Enolase"/>
    <property type="match status" value="1"/>
</dbReference>
<protein>
    <recommendedName>
        <fullName evidence="4 12">Enolase</fullName>
        <ecNumber evidence="3 12">4.2.1.11</ecNumber>
    </recommendedName>
    <alternativeName>
        <fullName evidence="12">2-phospho-D-glycerate hydro-lyase</fullName>
    </alternativeName>
    <alternativeName>
        <fullName evidence="12">2-phosphoglycerate dehydratase</fullName>
    </alternativeName>
</protein>
<evidence type="ECO:0000256" key="1">
    <source>
        <dbReference type="ARBA" id="ARBA00005031"/>
    </source>
</evidence>
<evidence type="ECO:0000256" key="14">
    <source>
        <dbReference type="PIRSR" id="PIRSR001400-2"/>
    </source>
</evidence>
<evidence type="ECO:0000256" key="15">
    <source>
        <dbReference type="PIRSR" id="PIRSR001400-3"/>
    </source>
</evidence>
<dbReference type="FunFam" id="3.20.20.120:FF:000001">
    <property type="entry name" value="Enolase"/>
    <property type="match status" value="1"/>
</dbReference>
<keyword evidence="6 12" id="KW-0964">Secreted</keyword>
<dbReference type="GO" id="GO:0004634">
    <property type="term" value="F:phosphopyruvate hydratase activity"/>
    <property type="evidence" value="ECO:0007669"/>
    <property type="project" value="UniProtKB-UniRule"/>
</dbReference>
<evidence type="ECO:0000256" key="7">
    <source>
        <dbReference type="ARBA" id="ARBA00022723"/>
    </source>
</evidence>
<dbReference type="InterPro" id="IPR020809">
    <property type="entry name" value="Enolase_CS"/>
</dbReference>
<evidence type="ECO:0000256" key="9">
    <source>
        <dbReference type="ARBA" id="ARBA00023152"/>
    </source>
</evidence>
<dbReference type="PRINTS" id="PR00148">
    <property type="entry name" value="ENOLASE"/>
</dbReference>
<dbReference type="FunFam" id="3.30.390.10:FF:000001">
    <property type="entry name" value="Enolase"/>
    <property type="match status" value="1"/>
</dbReference>
<dbReference type="SFLD" id="SFLDS00001">
    <property type="entry name" value="Enolase"/>
    <property type="match status" value="1"/>
</dbReference>
<evidence type="ECO:0000256" key="4">
    <source>
        <dbReference type="ARBA" id="ARBA00017068"/>
    </source>
</evidence>
<dbReference type="GO" id="GO:0000015">
    <property type="term" value="C:phosphopyruvate hydratase complex"/>
    <property type="evidence" value="ECO:0007669"/>
    <property type="project" value="InterPro"/>
</dbReference>
<feature type="binding site" evidence="14">
    <location>
        <position position="290"/>
    </location>
    <ligand>
        <name>substrate</name>
    </ligand>
</feature>
<dbReference type="GO" id="GO:0006096">
    <property type="term" value="P:glycolytic process"/>
    <property type="evidence" value="ECO:0007669"/>
    <property type="project" value="UniProtKB-UniRule"/>
</dbReference>
<evidence type="ECO:0000259" key="16">
    <source>
        <dbReference type="SMART" id="SM01192"/>
    </source>
</evidence>
<feature type="binding site" evidence="12">
    <location>
        <position position="372"/>
    </location>
    <ligand>
        <name>(2R)-2-phosphoglycerate</name>
        <dbReference type="ChEBI" id="CHEBI:58289"/>
    </ligand>
</feature>
<dbReference type="PROSITE" id="PS00164">
    <property type="entry name" value="ENOLASE"/>
    <property type="match status" value="1"/>
</dbReference>
<dbReference type="Proteomes" id="UP000184609">
    <property type="component" value="Unassembled WGS sequence"/>
</dbReference>
<evidence type="ECO:0000256" key="5">
    <source>
        <dbReference type="ARBA" id="ARBA00022490"/>
    </source>
</evidence>
<dbReference type="AlphaFoldDB" id="A0A1M7ZH71"/>
<sequence>MTLIQSIHARQILDSRGNPTVEVDVYTENGAFGRAAVPSGASTGVNEAVELRDGDKSKYLGKGVLKAVANVNDLIAPELVGMDVFEQNMIDQIMIDLDGTPTKGKLGANAILGVSLAVAKAAAMESGQPLYRYVGGVNANTLPVPMMNIINGGSHSDAPIAFQEFMIRPVGAPNFSEAIRMGTEIFHSLKKILHDKGLSTAVGDEGGFAPNFSGGTEEALGCILDAIEKAGYKAGDDVTIALDCASSEFFVDGNYDYKKFEGDTGVIRSRAEQVDYLASLTEKYPIDSIEDGCAEEDWEGWAMLTAKIGDKVQLVGDDLFVTNVKFLERGIAEKSANSILIKVNQIGTLTETINAVNLAHKAGFTAVMSHRSGETEDSTIADLAVALNTGQIKTGSASRSDRMAKYNQLLRIEEQLGDSAVFKGSL</sequence>
<keyword evidence="19" id="KW-1185">Reference proteome</keyword>
<evidence type="ECO:0000256" key="8">
    <source>
        <dbReference type="ARBA" id="ARBA00022842"/>
    </source>
</evidence>
<dbReference type="RefSeq" id="WP_073572795.1">
    <property type="nucleotide sequence ID" value="NZ_FRXN01000004.1"/>
</dbReference>
<dbReference type="UniPathway" id="UPA00109">
    <property type="reaction ID" value="UER00187"/>
</dbReference>
<evidence type="ECO:0000256" key="6">
    <source>
        <dbReference type="ARBA" id="ARBA00022525"/>
    </source>
</evidence>
<feature type="binding site" evidence="12 15">
    <location>
        <position position="317"/>
    </location>
    <ligand>
        <name>Mg(2+)</name>
        <dbReference type="ChEBI" id="CHEBI:18420"/>
    </ligand>
</feature>
<evidence type="ECO:0000256" key="10">
    <source>
        <dbReference type="ARBA" id="ARBA00023239"/>
    </source>
</evidence>
<evidence type="ECO:0000256" key="2">
    <source>
        <dbReference type="ARBA" id="ARBA00009604"/>
    </source>
</evidence>
<feature type="binding site" evidence="14">
    <location>
        <position position="164"/>
    </location>
    <ligand>
        <name>substrate</name>
    </ligand>
</feature>
<comment type="subcellular location">
    <subcellularLocation>
        <location evidence="12">Cytoplasm</location>
    </subcellularLocation>
    <subcellularLocation>
        <location evidence="12">Secreted</location>
    </subcellularLocation>
    <subcellularLocation>
        <location evidence="12">Cell surface</location>
    </subcellularLocation>
    <text evidence="12">Fractions of enolase are present in both the cytoplasm and on the cell surface.</text>
</comment>
<dbReference type="SMART" id="SM01192">
    <property type="entry name" value="Enolase_C"/>
    <property type="match status" value="1"/>
</dbReference>
<dbReference type="CDD" id="cd03313">
    <property type="entry name" value="enolase"/>
    <property type="match status" value="1"/>
</dbReference>
<feature type="binding site" evidence="12">
    <location>
        <position position="163"/>
    </location>
    <ligand>
        <name>(2R)-2-phosphoglycerate</name>
        <dbReference type="ChEBI" id="CHEBI:58289"/>
    </ligand>
</feature>
<dbReference type="SUPFAM" id="SSF51604">
    <property type="entry name" value="Enolase C-terminal domain-like"/>
    <property type="match status" value="1"/>
</dbReference>
<dbReference type="Pfam" id="PF00113">
    <property type="entry name" value="Enolase_C"/>
    <property type="match status" value="1"/>
</dbReference>
<keyword evidence="10 12" id="KW-0456">Lyase</keyword>
<keyword evidence="7 12" id="KW-0479">Metal-binding</keyword>
<feature type="binding site" evidence="14">
    <location>
        <position position="317"/>
    </location>
    <ligand>
        <name>substrate</name>
    </ligand>
</feature>
<dbReference type="SMART" id="SM01193">
    <property type="entry name" value="Enolase_N"/>
    <property type="match status" value="1"/>
</dbReference>